<accession>A0A5M6CA56</accession>
<dbReference type="AlphaFoldDB" id="A0A5M6CA56"/>
<reference evidence="2" key="2">
    <citation type="submission" date="2024-01" db="EMBL/GenBank/DDBJ databases">
        <title>Comparative genomics of Cryptococcus and Kwoniella reveals pathogenesis evolution and contrasting modes of karyotype evolution via chromosome fusion or intercentromeric recombination.</title>
        <authorList>
            <person name="Coelho M.A."/>
            <person name="David-Palma M."/>
            <person name="Shea T."/>
            <person name="Bowers K."/>
            <person name="McGinley-Smith S."/>
            <person name="Mohammad A.W."/>
            <person name="Gnirke A."/>
            <person name="Yurkov A.M."/>
            <person name="Nowrousian M."/>
            <person name="Sun S."/>
            <person name="Cuomo C.A."/>
            <person name="Heitman J."/>
        </authorList>
    </citation>
    <scope>NUCLEOTIDE SEQUENCE</scope>
    <source>
        <strain evidence="2">CBS 12478</strain>
    </source>
</reference>
<sequence length="161" mass="18119">MSKHTTDTEDIKPTIYPLDIESIISPPALSLENKGTSNTKEYLPSPTPTPRKERNKTHKRSPSFSPNQDIKEKKPRTSGPGNKGRLAGSVGKESKGGRKMGTWTKKEVRELWDALGLLPIKVRWEEVAQKVEGRDKLSCSNKWRYDLMPKLETFIDSLGDA</sequence>
<dbReference type="OrthoDB" id="272624at2759"/>
<dbReference type="GeneID" id="43586153"/>
<evidence type="ECO:0000256" key="1">
    <source>
        <dbReference type="SAM" id="MobiDB-lite"/>
    </source>
</evidence>
<dbReference type="EMBL" id="CP144063">
    <property type="protein sequence ID" value="WWD22401.1"/>
    <property type="molecule type" value="Genomic_DNA"/>
</dbReference>
<dbReference type="Gene3D" id="1.10.10.60">
    <property type="entry name" value="Homeodomain-like"/>
    <property type="match status" value="1"/>
</dbReference>
<dbReference type="KEGG" id="ksn:43586153"/>
<dbReference type="InterPro" id="IPR001005">
    <property type="entry name" value="SANT/Myb"/>
</dbReference>
<name>A0A5M6CA56_9TREE</name>
<dbReference type="CDD" id="cd00167">
    <property type="entry name" value="SANT"/>
    <property type="match status" value="1"/>
</dbReference>
<gene>
    <name evidence="2" type="ORF">CI109_106892</name>
</gene>
<evidence type="ECO:0000313" key="2">
    <source>
        <dbReference type="EMBL" id="WWD22401.1"/>
    </source>
</evidence>
<dbReference type="SUPFAM" id="SSF46689">
    <property type="entry name" value="Homeodomain-like"/>
    <property type="match status" value="1"/>
</dbReference>
<keyword evidence="3" id="KW-1185">Reference proteome</keyword>
<dbReference type="RefSeq" id="XP_031863600.1">
    <property type="nucleotide sequence ID" value="XM_032002043.1"/>
</dbReference>
<dbReference type="PROSITE" id="PS50090">
    <property type="entry name" value="MYB_LIKE"/>
    <property type="match status" value="1"/>
</dbReference>
<evidence type="ECO:0000313" key="3">
    <source>
        <dbReference type="Proteomes" id="UP000322225"/>
    </source>
</evidence>
<dbReference type="InterPro" id="IPR009057">
    <property type="entry name" value="Homeodomain-like_sf"/>
</dbReference>
<protein>
    <submittedName>
        <fullName evidence="2">Uncharacterized protein</fullName>
    </submittedName>
</protein>
<proteinExistence type="predicted"/>
<dbReference type="Proteomes" id="UP000322225">
    <property type="component" value="Chromosome 13"/>
</dbReference>
<reference evidence="2" key="1">
    <citation type="submission" date="2017-08" db="EMBL/GenBank/DDBJ databases">
        <authorList>
            <person name="Cuomo C."/>
            <person name="Billmyre B."/>
            <person name="Heitman J."/>
        </authorList>
    </citation>
    <scope>NUCLEOTIDE SEQUENCE</scope>
    <source>
        <strain evidence="2">CBS 12478</strain>
    </source>
</reference>
<organism evidence="2 3">
    <name type="scientific">Kwoniella shandongensis</name>
    <dbReference type="NCBI Taxonomy" id="1734106"/>
    <lineage>
        <taxon>Eukaryota</taxon>
        <taxon>Fungi</taxon>
        <taxon>Dikarya</taxon>
        <taxon>Basidiomycota</taxon>
        <taxon>Agaricomycotina</taxon>
        <taxon>Tremellomycetes</taxon>
        <taxon>Tremellales</taxon>
        <taxon>Cryptococcaceae</taxon>
        <taxon>Kwoniella</taxon>
    </lineage>
</organism>
<feature type="region of interest" description="Disordered" evidence="1">
    <location>
        <begin position="1"/>
        <end position="102"/>
    </location>
</feature>
<feature type="compositionally biased region" description="Basic and acidic residues" evidence="1">
    <location>
        <begin position="1"/>
        <end position="12"/>
    </location>
</feature>